<dbReference type="Pfam" id="PF01551">
    <property type="entry name" value="Peptidase_M23"/>
    <property type="match status" value="1"/>
</dbReference>
<dbReference type="Gene3D" id="2.70.70.10">
    <property type="entry name" value="Glucose Permease (Domain IIA)"/>
    <property type="match status" value="1"/>
</dbReference>
<name>W7XYJ2_9BACT</name>
<dbReference type="eggNOG" id="COG0739">
    <property type="taxonomic scope" value="Bacteria"/>
</dbReference>
<evidence type="ECO:0000313" key="3">
    <source>
        <dbReference type="Proteomes" id="UP000019402"/>
    </source>
</evidence>
<reference evidence="2 3" key="1">
    <citation type="journal article" date="2014" name="Genome Announc.">
        <title>Draft Genome Sequence of Cytophaga fermentans JCM 21142T, a Facultative Anaerobe Isolated from Marine Mud.</title>
        <authorList>
            <person name="Starns D."/>
            <person name="Oshima K."/>
            <person name="Suda W."/>
            <person name="Iino T."/>
            <person name="Yuki M."/>
            <person name="Inoue J."/>
            <person name="Kitamura K."/>
            <person name="Iida T."/>
            <person name="Darby A."/>
            <person name="Hattori M."/>
            <person name="Ohkuma M."/>
        </authorList>
    </citation>
    <scope>NUCLEOTIDE SEQUENCE [LARGE SCALE GENOMIC DNA]</scope>
    <source>
        <strain evidence="2 3">JCM 21142</strain>
    </source>
</reference>
<dbReference type="EMBL" id="BAMD01000028">
    <property type="protein sequence ID" value="GAF03685.1"/>
    <property type="molecule type" value="Genomic_DNA"/>
</dbReference>
<dbReference type="PANTHER" id="PTHR21666:SF270">
    <property type="entry name" value="MUREIN HYDROLASE ACTIVATOR ENVC"/>
    <property type="match status" value="1"/>
</dbReference>
<gene>
    <name evidence="2" type="ORF">JCM21142_52364</name>
</gene>
<dbReference type="GO" id="GO:0004222">
    <property type="term" value="F:metalloendopeptidase activity"/>
    <property type="evidence" value="ECO:0007669"/>
    <property type="project" value="TreeGrafter"/>
</dbReference>
<dbReference type="CDD" id="cd12797">
    <property type="entry name" value="M23_peptidase"/>
    <property type="match status" value="1"/>
</dbReference>
<dbReference type="SUPFAM" id="SSF51261">
    <property type="entry name" value="Duplicated hybrid motif"/>
    <property type="match status" value="1"/>
</dbReference>
<organism evidence="2 3">
    <name type="scientific">Saccharicrinis fermentans DSM 9555 = JCM 21142</name>
    <dbReference type="NCBI Taxonomy" id="869213"/>
    <lineage>
        <taxon>Bacteria</taxon>
        <taxon>Pseudomonadati</taxon>
        <taxon>Bacteroidota</taxon>
        <taxon>Bacteroidia</taxon>
        <taxon>Marinilabiliales</taxon>
        <taxon>Marinilabiliaceae</taxon>
        <taxon>Saccharicrinis</taxon>
    </lineage>
</organism>
<dbReference type="STRING" id="869213.GCA_000517085_00877"/>
<evidence type="ECO:0000313" key="2">
    <source>
        <dbReference type="EMBL" id="GAF03685.1"/>
    </source>
</evidence>
<dbReference type="AlphaFoldDB" id="W7XYJ2"/>
<keyword evidence="3" id="KW-1185">Reference proteome</keyword>
<sequence length="275" mass="30911">MDYSTPKEKLQAQQIKSMKSKYELLYNRMDEVNATLEHLAAMDDSLYRTMLGENALNKEVRQAGVGGTDKYKDMEHVGTPEEVITSFKQLDALVAKMNVQEGSYRELFKKSLVNKDRLQHLPAIIPVANWDLKRIGSGFSPRRYHPILKRWRAHEGVDFVANTGTDIYASADGKVITVRFSNSFGRMVEIDHGYGILTLYAHMSQQLVKKGQLVKRGEVIGKVGSTGLSGGAHLHYEVHVNGKEVDPVKYFFSDLTPDEYKAVVAQAQSVVNTME</sequence>
<evidence type="ECO:0000259" key="1">
    <source>
        <dbReference type="Pfam" id="PF01551"/>
    </source>
</evidence>
<comment type="caution">
    <text evidence="2">The sequence shown here is derived from an EMBL/GenBank/DDBJ whole genome shotgun (WGS) entry which is preliminary data.</text>
</comment>
<dbReference type="FunFam" id="2.70.70.10:FF:000006">
    <property type="entry name" value="M23 family peptidase"/>
    <property type="match status" value="1"/>
</dbReference>
<proteinExistence type="predicted"/>
<accession>W7XYJ2</accession>
<dbReference type="InterPro" id="IPR016047">
    <property type="entry name" value="M23ase_b-sheet_dom"/>
</dbReference>
<protein>
    <submittedName>
        <fullName evidence="2">Septal ring factor</fullName>
    </submittedName>
</protein>
<feature type="domain" description="M23ase beta-sheet core" evidence="1">
    <location>
        <begin position="153"/>
        <end position="247"/>
    </location>
</feature>
<dbReference type="InterPro" id="IPR050570">
    <property type="entry name" value="Cell_wall_metabolism_enzyme"/>
</dbReference>
<dbReference type="Proteomes" id="UP000019402">
    <property type="component" value="Unassembled WGS sequence"/>
</dbReference>
<dbReference type="PANTHER" id="PTHR21666">
    <property type="entry name" value="PEPTIDASE-RELATED"/>
    <property type="match status" value="1"/>
</dbReference>
<dbReference type="InterPro" id="IPR011055">
    <property type="entry name" value="Dup_hybrid_motif"/>
</dbReference>